<proteinExistence type="predicted"/>
<sequence length="117" mass="13124">MSRLNHAEIDLIIARLLQIRNKSEQFPSNVVKVSDASGNARMEDKTEYLRRRQEADDKCAKEGCRFSLSCGGCGSENRPSVFSTACGHEKKIEKTENIPTVPIPLKSKFILTRIASR</sequence>
<protein>
    <submittedName>
        <fullName evidence="1">Uncharacterized protein</fullName>
    </submittedName>
</protein>
<evidence type="ECO:0000313" key="2">
    <source>
        <dbReference type="Proteomes" id="UP000005239"/>
    </source>
</evidence>
<reference evidence="1" key="2">
    <citation type="submission" date="2022-06" db="UniProtKB">
        <authorList>
            <consortium name="EnsemblMetazoa"/>
        </authorList>
    </citation>
    <scope>IDENTIFICATION</scope>
    <source>
        <strain evidence="1">PS312</strain>
    </source>
</reference>
<dbReference type="AlphaFoldDB" id="A0A2A6BLE4"/>
<gene>
    <name evidence="1" type="primary">WBGene00101617</name>
</gene>
<reference evidence="2" key="1">
    <citation type="journal article" date="2008" name="Nat. Genet.">
        <title>The Pristionchus pacificus genome provides a unique perspective on nematode lifestyle and parasitism.</title>
        <authorList>
            <person name="Dieterich C."/>
            <person name="Clifton S.W."/>
            <person name="Schuster L.N."/>
            <person name="Chinwalla A."/>
            <person name="Delehaunty K."/>
            <person name="Dinkelacker I."/>
            <person name="Fulton L."/>
            <person name="Fulton R."/>
            <person name="Godfrey J."/>
            <person name="Minx P."/>
            <person name="Mitreva M."/>
            <person name="Roeseler W."/>
            <person name="Tian H."/>
            <person name="Witte H."/>
            <person name="Yang S.P."/>
            <person name="Wilson R.K."/>
            <person name="Sommer R.J."/>
        </authorList>
    </citation>
    <scope>NUCLEOTIDE SEQUENCE [LARGE SCALE GENOMIC DNA]</scope>
    <source>
        <strain evidence="2">PS312</strain>
    </source>
</reference>
<accession>A0A2A6BLE4</accession>
<dbReference type="EnsemblMetazoa" id="PPA12063.1">
    <property type="protein sequence ID" value="PPA12063.1"/>
    <property type="gene ID" value="WBGene00101617"/>
</dbReference>
<name>A0A2A6BLE4_PRIPA</name>
<organism evidence="1 2">
    <name type="scientific">Pristionchus pacificus</name>
    <name type="common">Parasitic nematode worm</name>
    <dbReference type="NCBI Taxonomy" id="54126"/>
    <lineage>
        <taxon>Eukaryota</taxon>
        <taxon>Metazoa</taxon>
        <taxon>Ecdysozoa</taxon>
        <taxon>Nematoda</taxon>
        <taxon>Chromadorea</taxon>
        <taxon>Rhabditida</taxon>
        <taxon>Rhabditina</taxon>
        <taxon>Diplogasteromorpha</taxon>
        <taxon>Diplogasteroidea</taxon>
        <taxon>Neodiplogasteridae</taxon>
        <taxon>Pristionchus</taxon>
    </lineage>
</organism>
<dbReference type="Proteomes" id="UP000005239">
    <property type="component" value="Unassembled WGS sequence"/>
</dbReference>
<accession>A0A8R1U8K0</accession>
<evidence type="ECO:0000313" key="1">
    <source>
        <dbReference type="EnsemblMetazoa" id="PPA12063.1"/>
    </source>
</evidence>
<keyword evidence="2" id="KW-1185">Reference proteome</keyword>